<evidence type="ECO:0000256" key="4">
    <source>
        <dbReference type="ARBA" id="ARBA00023136"/>
    </source>
</evidence>
<protein>
    <recommendedName>
        <fullName evidence="5">Sec-independent protein translocase protein TatC</fullName>
    </recommendedName>
</protein>
<evidence type="ECO:0000313" key="7">
    <source>
        <dbReference type="EMBL" id="CAD7286800.1"/>
    </source>
</evidence>
<feature type="transmembrane region" description="Helical" evidence="5">
    <location>
        <begin position="70"/>
        <end position="91"/>
    </location>
</feature>
<feature type="transmembrane region" description="Helical" evidence="5">
    <location>
        <begin position="20"/>
        <end position="42"/>
    </location>
</feature>
<keyword evidence="2 5" id="KW-0812">Transmembrane</keyword>
<comment type="similarity">
    <text evidence="5">Belongs to the TatC family.</text>
</comment>
<keyword evidence="4 5" id="KW-0472">Membrane</keyword>
<accession>A0ABN7K3Z0</accession>
<proteinExistence type="inferred from homology"/>
<evidence type="ECO:0000256" key="3">
    <source>
        <dbReference type="ARBA" id="ARBA00022989"/>
    </source>
</evidence>
<comment type="subunit">
    <text evidence="5">Forms a complex with TatA.</text>
</comment>
<evidence type="ECO:0000256" key="1">
    <source>
        <dbReference type="ARBA" id="ARBA00004141"/>
    </source>
</evidence>
<keyword evidence="3 5" id="KW-1133">Transmembrane helix</keyword>
<evidence type="ECO:0000313" key="8">
    <source>
        <dbReference type="Proteomes" id="UP000789803"/>
    </source>
</evidence>
<reference evidence="7 8" key="1">
    <citation type="submission" date="2020-11" db="EMBL/GenBank/DDBJ databases">
        <authorList>
            <person name="Peeters C."/>
        </authorList>
    </citation>
    <scope>NUCLEOTIDE SEQUENCE [LARGE SCALE GENOMIC DNA]</scope>
    <source>
        <strain evidence="7 8">LMG 7974</strain>
    </source>
</reference>
<comment type="function">
    <text evidence="5">Part of the twin-arginine translocation (Tat) system that transports large folded proteins containing a characteristic twin-arginine motif in their signal peptide across membranes.</text>
</comment>
<evidence type="ECO:0000256" key="2">
    <source>
        <dbReference type="ARBA" id="ARBA00022692"/>
    </source>
</evidence>
<sequence length="266" mass="30187">MFEELKPHIVELRKRLSISFLTVIVAFIACFTFWNPILSWMIEPLKAVLPEGSNVIFTRIEEPLFTAMKVAFFAGLIVSLPIIFWQFWLFVAPGLYDNEKKYVWPFVISATMMFLCGASFCYFFVIPLGFQFLIAFGGQLFTALPSIGEYVGFFTKLLVAFGIAFELPVVTFFFAKIGLITDETLKNYFRHAIVAIFVFAAIVTPPDVISQLLMAFPLVGLYGISILIAKRVNPADADDETNDTKTQDNEANKEQNKDYDVKQKDE</sequence>
<dbReference type="InterPro" id="IPR019820">
    <property type="entry name" value="Sec-indep_translocase_CS"/>
</dbReference>
<dbReference type="EMBL" id="CAJHOF010000001">
    <property type="protein sequence ID" value="CAD7286800.1"/>
    <property type="molecule type" value="Genomic_DNA"/>
</dbReference>
<evidence type="ECO:0000256" key="6">
    <source>
        <dbReference type="SAM" id="MobiDB-lite"/>
    </source>
</evidence>
<dbReference type="PRINTS" id="PR01840">
    <property type="entry name" value="TATCFAMILY"/>
</dbReference>
<dbReference type="Pfam" id="PF00902">
    <property type="entry name" value="TatC"/>
    <property type="match status" value="1"/>
</dbReference>
<gene>
    <name evidence="5 7" type="primary">tatC</name>
    <name evidence="7" type="ORF">LMG7974_00090</name>
</gene>
<dbReference type="Proteomes" id="UP000789803">
    <property type="component" value="Unassembled WGS sequence"/>
</dbReference>
<feature type="transmembrane region" description="Helical" evidence="5">
    <location>
        <begin position="187"/>
        <end position="203"/>
    </location>
</feature>
<feature type="compositionally biased region" description="Basic and acidic residues" evidence="6">
    <location>
        <begin position="242"/>
        <end position="266"/>
    </location>
</feature>
<dbReference type="PANTHER" id="PTHR30371:SF0">
    <property type="entry name" value="SEC-INDEPENDENT PROTEIN TRANSLOCASE PROTEIN TATC, CHLOROPLASTIC-RELATED"/>
    <property type="match status" value="1"/>
</dbReference>
<comment type="caution">
    <text evidence="7">The sequence shown here is derived from an EMBL/GenBank/DDBJ whole genome shotgun (WGS) entry which is preliminary data.</text>
</comment>
<feature type="region of interest" description="Disordered" evidence="6">
    <location>
        <begin position="235"/>
        <end position="266"/>
    </location>
</feature>
<dbReference type="HAMAP" id="MF_00902">
    <property type="entry name" value="TatC"/>
    <property type="match status" value="1"/>
</dbReference>
<dbReference type="PANTHER" id="PTHR30371">
    <property type="entry name" value="SEC-INDEPENDENT PROTEIN TRANSLOCASE PROTEIN TATC"/>
    <property type="match status" value="1"/>
</dbReference>
<dbReference type="PROSITE" id="PS51257">
    <property type="entry name" value="PROKAR_LIPOPROTEIN"/>
    <property type="match status" value="1"/>
</dbReference>
<keyword evidence="8" id="KW-1185">Reference proteome</keyword>
<dbReference type="NCBIfam" id="TIGR00945">
    <property type="entry name" value="tatC"/>
    <property type="match status" value="1"/>
</dbReference>
<keyword evidence="5" id="KW-1003">Cell membrane</keyword>
<dbReference type="InterPro" id="IPR002033">
    <property type="entry name" value="TatC"/>
</dbReference>
<feature type="transmembrane region" description="Helical" evidence="5">
    <location>
        <begin position="209"/>
        <end position="229"/>
    </location>
</feature>
<organism evidence="7 8">
    <name type="scientific">Campylobacter majalis</name>
    <dbReference type="NCBI Taxonomy" id="2790656"/>
    <lineage>
        <taxon>Bacteria</taxon>
        <taxon>Pseudomonadati</taxon>
        <taxon>Campylobacterota</taxon>
        <taxon>Epsilonproteobacteria</taxon>
        <taxon>Campylobacterales</taxon>
        <taxon>Campylobacteraceae</taxon>
        <taxon>Campylobacter</taxon>
    </lineage>
</organism>
<evidence type="ECO:0000256" key="5">
    <source>
        <dbReference type="HAMAP-Rule" id="MF_00902"/>
    </source>
</evidence>
<comment type="subcellular location">
    <subcellularLocation>
        <location evidence="5">Cell membrane</location>
        <topology evidence="5">Multi-pass membrane protein</topology>
    </subcellularLocation>
    <subcellularLocation>
        <location evidence="1">Membrane</location>
        <topology evidence="1">Multi-pass membrane protein</topology>
    </subcellularLocation>
</comment>
<feature type="transmembrane region" description="Helical" evidence="5">
    <location>
        <begin position="150"/>
        <end position="175"/>
    </location>
</feature>
<keyword evidence="5" id="KW-0653">Protein transport</keyword>
<keyword evidence="5" id="KW-0811">Translocation</keyword>
<dbReference type="PROSITE" id="PS01218">
    <property type="entry name" value="TATC"/>
    <property type="match status" value="1"/>
</dbReference>
<name>A0ABN7K3Z0_9BACT</name>
<dbReference type="RefSeq" id="WP_229931917.1">
    <property type="nucleotide sequence ID" value="NZ_CAJHOF010000001.1"/>
</dbReference>
<feature type="transmembrane region" description="Helical" evidence="5">
    <location>
        <begin position="103"/>
        <end position="130"/>
    </location>
</feature>
<keyword evidence="5" id="KW-0813">Transport</keyword>